<keyword evidence="4" id="KW-1185">Reference proteome</keyword>
<accession>A0A077R4L8</accession>
<reference evidence="3" key="1">
    <citation type="journal article" date="2013" name="Nature">
        <title>The genomes of four tapeworm species reveal adaptations to parasitism.</title>
        <authorList>
            <person name="Tsai I.J."/>
            <person name="Zarowiecki M."/>
            <person name="Holroyd N."/>
            <person name="Garciarrubio A."/>
            <person name="Sanchez-Flores A."/>
            <person name="Brooks K.L."/>
            <person name="Tracey A."/>
            <person name="Bobes R.J."/>
            <person name="Fragoso G."/>
            <person name="Sciutto E."/>
            <person name="Aslett M."/>
            <person name="Beasley H."/>
            <person name="Bennett H.M."/>
            <person name="Cai J."/>
            <person name="Camicia F."/>
            <person name="Clark R."/>
            <person name="Cucher M."/>
            <person name="De Silva N."/>
            <person name="Day T.A."/>
            <person name="Deplazes P."/>
            <person name="Estrada K."/>
            <person name="Fernandez C."/>
            <person name="Holland P.W."/>
            <person name="Hou J."/>
            <person name="Hu S."/>
            <person name="Huckvale T."/>
            <person name="Hung S.S."/>
            <person name="Kamenetzky L."/>
            <person name="Keane J.A."/>
            <person name="Kiss F."/>
            <person name="Koziol U."/>
            <person name="Lambert O."/>
            <person name="Liu K."/>
            <person name="Luo X."/>
            <person name="Luo Y."/>
            <person name="Macchiaroli N."/>
            <person name="Nichol S."/>
            <person name="Paps J."/>
            <person name="Parkinson J."/>
            <person name="Pouchkina-Stantcheva N."/>
            <person name="Riddiford N."/>
            <person name="Rosenzvit M."/>
            <person name="Salinas G."/>
            <person name="Wasmuth J.D."/>
            <person name="Zamanian M."/>
            <person name="Zheng Y."/>
            <person name="Cai X."/>
            <person name="Soberon X."/>
            <person name="Olson P.D."/>
            <person name="Laclette J.P."/>
            <person name="Brehm K."/>
            <person name="Berriman M."/>
            <person name="Garciarrubio A."/>
            <person name="Bobes R.J."/>
            <person name="Fragoso G."/>
            <person name="Sanchez-Flores A."/>
            <person name="Estrada K."/>
            <person name="Cevallos M.A."/>
            <person name="Morett E."/>
            <person name="Gonzalez V."/>
            <person name="Portillo T."/>
            <person name="Ochoa-Leyva A."/>
            <person name="Jose M.V."/>
            <person name="Sciutto E."/>
            <person name="Landa A."/>
            <person name="Jimenez L."/>
            <person name="Valdes V."/>
            <person name="Carrero J.C."/>
            <person name="Larralde C."/>
            <person name="Morales-Montor J."/>
            <person name="Limon-Lason J."/>
            <person name="Soberon X."/>
            <person name="Laclette J.P."/>
        </authorList>
    </citation>
    <scope>NUCLEOTIDE SEQUENCE [LARGE SCALE GENOMIC DNA]</scope>
</reference>
<evidence type="ECO:0000313" key="3">
    <source>
        <dbReference type="EMBL" id="CDI97774.1"/>
    </source>
</evidence>
<feature type="region of interest" description="Disordered" evidence="1">
    <location>
        <begin position="111"/>
        <end position="135"/>
    </location>
</feature>
<evidence type="ECO:0000313" key="2">
    <source>
        <dbReference type="EMBL" id="CDI97770.1"/>
    </source>
</evidence>
<dbReference type="Proteomes" id="UP000017246">
    <property type="component" value="Unassembled WGS sequence"/>
</dbReference>
<dbReference type="AlphaFoldDB" id="A0A077R4L8"/>
<dbReference type="EMBL" id="LN902846">
    <property type="protein sequence ID" value="CDI97774.1"/>
    <property type="molecule type" value="Genomic_DNA"/>
</dbReference>
<protein>
    <submittedName>
        <fullName evidence="3">Uncharacterized protein</fullName>
    </submittedName>
</protein>
<gene>
    <name evidence="2" type="ORF">EmuJ_000157300</name>
    <name evidence="3" type="ORF">EmuJ_000157700</name>
</gene>
<organism evidence="3 4">
    <name type="scientific">Echinococcus multilocularis</name>
    <name type="common">Fox tapeworm</name>
    <dbReference type="NCBI Taxonomy" id="6211"/>
    <lineage>
        <taxon>Eukaryota</taxon>
        <taxon>Metazoa</taxon>
        <taxon>Spiralia</taxon>
        <taxon>Lophotrochozoa</taxon>
        <taxon>Platyhelminthes</taxon>
        <taxon>Cestoda</taxon>
        <taxon>Eucestoda</taxon>
        <taxon>Cyclophyllidea</taxon>
        <taxon>Taeniidae</taxon>
        <taxon>Echinococcus</taxon>
    </lineage>
</organism>
<feature type="compositionally biased region" description="Acidic residues" evidence="1">
    <location>
        <begin position="29"/>
        <end position="44"/>
    </location>
</feature>
<feature type="region of interest" description="Disordered" evidence="1">
    <location>
        <begin position="20"/>
        <end position="46"/>
    </location>
</feature>
<proteinExistence type="predicted"/>
<evidence type="ECO:0000313" key="4">
    <source>
        <dbReference type="Proteomes" id="UP000017246"/>
    </source>
</evidence>
<evidence type="ECO:0000256" key="1">
    <source>
        <dbReference type="SAM" id="MobiDB-lite"/>
    </source>
</evidence>
<reference evidence="3" key="2">
    <citation type="submission" date="2015-11" db="EMBL/GenBank/DDBJ databases">
        <authorList>
            <person name="Zhang Y."/>
            <person name="Guo Z."/>
        </authorList>
    </citation>
    <scope>NUCLEOTIDE SEQUENCE</scope>
</reference>
<name>A0A077R4L8_ECHMU</name>
<dbReference type="EMBL" id="LN902846">
    <property type="protein sequence ID" value="CDI97770.1"/>
    <property type="molecule type" value="Genomic_DNA"/>
</dbReference>
<sequence>MSDTLAHRFPIFDSPFALNRSRTPTHHDDDDDDDATTTGDDADDCTITHSISCPRQRRWRELLCSSRLHFSILTHRKRESLLPHLHPFLPSSMCAQTRLQYRATTHLVSPFSSHPTALTAPTADLSPHPQPIMPR</sequence>